<dbReference type="EMBL" id="CAJNOM010002689">
    <property type="protein sequence ID" value="CAF1636159.1"/>
    <property type="molecule type" value="Genomic_DNA"/>
</dbReference>
<evidence type="ECO:0000313" key="5">
    <source>
        <dbReference type="EMBL" id="CAF4345070.1"/>
    </source>
</evidence>
<dbReference type="Proteomes" id="UP000663868">
    <property type="component" value="Unassembled WGS sequence"/>
</dbReference>
<evidence type="ECO:0000313" key="7">
    <source>
        <dbReference type="Proteomes" id="UP000663877"/>
    </source>
</evidence>
<dbReference type="EMBL" id="CAJNOI010002370">
    <property type="protein sequence ID" value="CAF1472170.1"/>
    <property type="molecule type" value="Genomic_DNA"/>
</dbReference>
<dbReference type="AlphaFoldDB" id="A0A815R4T2"/>
<evidence type="ECO:0000313" key="3">
    <source>
        <dbReference type="EMBL" id="CAF1636159.1"/>
    </source>
</evidence>
<evidence type="ECO:0000313" key="1">
    <source>
        <dbReference type="EMBL" id="CAF1416704.1"/>
    </source>
</evidence>
<dbReference type="EMBL" id="CAJNON010001014">
    <property type="protein sequence ID" value="CAF1416704.1"/>
    <property type="molecule type" value="Genomic_DNA"/>
</dbReference>
<feature type="non-terminal residue" evidence="2">
    <location>
        <position position="56"/>
    </location>
</feature>
<evidence type="ECO:0000313" key="4">
    <source>
        <dbReference type="EMBL" id="CAF4180569.1"/>
    </source>
</evidence>
<reference evidence="2" key="1">
    <citation type="submission" date="2021-02" db="EMBL/GenBank/DDBJ databases">
        <authorList>
            <person name="Nowell W R."/>
        </authorList>
    </citation>
    <scope>NUCLEOTIDE SEQUENCE</scope>
</reference>
<accession>A0A815R4T2</accession>
<sequence>MGNAFRRQTPVNYPGYGGEFGGNYGGGYGGNYGGDYGGSCSERPGNGCFAPQRPPT</sequence>
<evidence type="ECO:0000313" key="2">
    <source>
        <dbReference type="EMBL" id="CAF1472170.1"/>
    </source>
</evidence>
<keyword evidence="6" id="KW-1185">Reference proteome</keyword>
<dbReference type="EMBL" id="CAJOBB010018033">
    <property type="protein sequence ID" value="CAF4345070.1"/>
    <property type="molecule type" value="Genomic_DNA"/>
</dbReference>
<dbReference type="Proteomes" id="UP000663877">
    <property type="component" value="Unassembled WGS sequence"/>
</dbReference>
<organism evidence="2 7">
    <name type="scientific">Adineta steineri</name>
    <dbReference type="NCBI Taxonomy" id="433720"/>
    <lineage>
        <taxon>Eukaryota</taxon>
        <taxon>Metazoa</taxon>
        <taxon>Spiralia</taxon>
        <taxon>Gnathifera</taxon>
        <taxon>Rotifera</taxon>
        <taxon>Eurotatoria</taxon>
        <taxon>Bdelloidea</taxon>
        <taxon>Adinetida</taxon>
        <taxon>Adinetidae</taxon>
        <taxon>Adineta</taxon>
    </lineage>
</organism>
<comment type="caution">
    <text evidence="2">The sequence shown here is derived from an EMBL/GenBank/DDBJ whole genome shotgun (WGS) entry which is preliminary data.</text>
</comment>
<proteinExistence type="predicted"/>
<protein>
    <submittedName>
        <fullName evidence="2">Uncharacterized protein</fullName>
    </submittedName>
</protein>
<name>A0A815R4T2_9BILA</name>
<dbReference type="Proteomes" id="UP000663891">
    <property type="component" value="Unassembled WGS sequence"/>
</dbReference>
<evidence type="ECO:0000313" key="6">
    <source>
        <dbReference type="Proteomes" id="UP000663832"/>
    </source>
</evidence>
<gene>
    <name evidence="2" type="ORF">BJG266_LOCUS41589</name>
    <name evidence="5" type="ORF">KXQ929_LOCUS47940</name>
    <name evidence="4" type="ORF">OKA104_LOCUS39876</name>
    <name evidence="3" type="ORF">QVE165_LOCUS58459</name>
    <name evidence="1" type="ORF">VCS650_LOCUS37459</name>
</gene>
<dbReference type="Proteomes" id="UP000663881">
    <property type="component" value="Unassembled WGS sequence"/>
</dbReference>
<dbReference type="EMBL" id="CAJOAY010008145">
    <property type="protein sequence ID" value="CAF4180569.1"/>
    <property type="molecule type" value="Genomic_DNA"/>
</dbReference>
<dbReference type="Proteomes" id="UP000663832">
    <property type="component" value="Unassembled WGS sequence"/>
</dbReference>